<dbReference type="CDD" id="cd01612">
    <property type="entry name" value="Ubl_ATG12"/>
    <property type="match status" value="1"/>
</dbReference>
<dbReference type="InterPro" id="IPR036867">
    <property type="entry name" value="R3H_dom_sf"/>
</dbReference>
<evidence type="ECO:0000256" key="14">
    <source>
        <dbReference type="SAM" id="MobiDB-lite"/>
    </source>
</evidence>
<feature type="compositionally biased region" description="Pro residues" evidence="14">
    <location>
        <begin position="64"/>
        <end position="74"/>
    </location>
</feature>
<dbReference type="PANTHER" id="PTHR12360">
    <property type="entry name" value="NUCLEAR TRANSCRIPTION FACTOR, X-BOX BINDING 1 NFX1"/>
    <property type="match status" value="1"/>
</dbReference>
<keyword evidence="11" id="KW-0804">Transcription</keyword>
<evidence type="ECO:0000256" key="12">
    <source>
        <dbReference type="ARBA" id="ARBA00023242"/>
    </source>
</evidence>
<dbReference type="GO" id="GO:0005634">
    <property type="term" value="C:nucleus"/>
    <property type="evidence" value="ECO:0007669"/>
    <property type="project" value="UniProtKB-SubCell"/>
</dbReference>
<evidence type="ECO:0000259" key="15">
    <source>
        <dbReference type="PROSITE" id="PS50016"/>
    </source>
</evidence>
<dbReference type="GO" id="GO:0005737">
    <property type="term" value="C:cytoplasm"/>
    <property type="evidence" value="ECO:0007669"/>
    <property type="project" value="InterPro"/>
</dbReference>
<dbReference type="InterPro" id="IPR001374">
    <property type="entry name" value="R3H_dom"/>
</dbReference>
<evidence type="ECO:0000256" key="9">
    <source>
        <dbReference type="ARBA" id="ARBA00023006"/>
    </source>
</evidence>
<dbReference type="PROSITE" id="PS50016">
    <property type="entry name" value="ZF_PHD_2"/>
    <property type="match status" value="1"/>
</dbReference>
<keyword evidence="4" id="KW-0479">Metal-binding</keyword>
<dbReference type="CDD" id="cd06008">
    <property type="entry name" value="NF-X1-zinc-finger"/>
    <property type="match status" value="6"/>
</dbReference>
<dbReference type="Gene3D" id="3.10.20.90">
    <property type="entry name" value="Phosphatidylinositol 3-kinase Catalytic Subunit, Chain A, domain 1"/>
    <property type="match status" value="1"/>
</dbReference>
<feature type="compositionally biased region" description="Basic and acidic residues" evidence="14">
    <location>
        <begin position="207"/>
        <end position="217"/>
    </location>
</feature>
<organism evidence="18">
    <name type="scientific">Medioppia subpectinata</name>
    <dbReference type="NCBI Taxonomy" id="1979941"/>
    <lineage>
        <taxon>Eukaryota</taxon>
        <taxon>Metazoa</taxon>
        <taxon>Ecdysozoa</taxon>
        <taxon>Arthropoda</taxon>
        <taxon>Chelicerata</taxon>
        <taxon>Arachnida</taxon>
        <taxon>Acari</taxon>
        <taxon>Acariformes</taxon>
        <taxon>Sarcoptiformes</taxon>
        <taxon>Oribatida</taxon>
        <taxon>Brachypylina</taxon>
        <taxon>Oppioidea</taxon>
        <taxon>Oppiidae</taxon>
        <taxon>Medioppia</taxon>
    </lineage>
</organism>
<dbReference type="PROSITE" id="PS51061">
    <property type="entry name" value="R3H"/>
    <property type="match status" value="1"/>
</dbReference>
<feature type="compositionally biased region" description="Basic residues" evidence="14">
    <location>
        <begin position="259"/>
        <end position="269"/>
    </location>
</feature>
<evidence type="ECO:0000256" key="10">
    <source>
        <dbReference type="ARBA" id="ARBA00023015"/>
    </source>
</evidence>
<evidence type="ECO:0008006" key="20">
    <source>
        <dbReference type="Google" id="ProtNLM"/>
    </source>
</evidence>
<evidence type="ECO:0000256" key="6">
    <source>
        <dbReference type="ARBA" id="ARBA00022771"/>
    </source>
</evidence>
<feature type="domain" description="R3H" evidence="17">
    <location>
        <begin position="941"/>
        <end position="1009"/>
    </location>
</feature>
<dbReference type="InterPro" id="IPR029071">
    <property type="entry name" value="Ubiquitin-like_domsf"/>
</dbReference>
<feature type="compositionally biased region" description="Polar residues" evidence="14">
    <location>
        <begin position="36"/>
        <end position="61"/>
    </location>
</feature>
<accession>A0A7R9KMX3</accession>
<feature type="compositionally biased region" description="Basic and acidic residues" evidence="14">
    <location>
        <begin position="180"/>
        <end position="195"/>
    </location>
</feature>
<dbReference type="SUPFAM" id="SSF54236">
    <property type="entry name" value="Ubiquitin-like"/>
    <property type="match status" value="1"/>
</dbReference>
<dbReference type="SUPFAM" id="SSF82708">
    <property type="entry name" value="R3H domain"/>
    <property type="match status" value="1"/>
</dbReference>
<keyword evidence="9" id="KW-0072">Autophagy</keyword>
<dbReference type="SMART" id="SM00393">
    <property type="entry name" value="R3H"/>
    <property type="match status" value="1"/>
</dbReference>
<evidence type="ECO:0000259" key="16">
    <source>
        <dbReference type="PROSITE" id="PS50089"/>
    </source>
</evidence>
<dbReference type="GO" id="GO:0000122">
    <property type="term" value="P:negative regulation of transcription by RNA polymerase II"/>
    <property type="evidence" value="ECO:0007669"/>
    <property type="project" value="TreeGrafter"/>
</dbReference>
<dbReference type="Proteomes" id="UP000759131">
    <property type="component" value="Unassembled WGS sequence"/>
</dbReference>
<feature type="region of interest" description="Disordered" evidence="14">
    <location>
        <begin position="100"/>
        <end position="138"/>
    </location>
</feature>
<dbReference type="PANTHER" id="PTHR12360:SF12">
    <property type="entry name" value="TRANSCRIPTIONAL REPRESSOR NF-X1"/>
    <property type="match status" value="1"/>
</dbReference>
<dbReference type="SMART" id="SM00438">
    <property type="entry name" value="ZnF_NFX"/>
    <property type="match status" value="9"/>
</dbReference>
<keyword evidence="12" id="KW-0539">Nucleus</keyword>
<keyword evidence="3" id="KW-1017">Isopeptide bond</keyword>
<feature type="compositionally biased region" description="Polar residues" evidence="14">
    <location>
        <begin position="100"/>
        <end position="113"/>
    </location>
</feature>
<comment type="similarity">
    <text evidence="2">Belongs to the NFX1 family.</text>
</comment>
<feature type="compositionally biased region" description="Polar residues" evidence="14">
    <location>
        <begin position="1"/>
        <end position="17"/>
    </location>
</feature>
<evidence type="ECO:0000256" key="2">
    <source>
        <dbReference type="ARBA" id="ARBA00007269"/>
    </source>
</evidence>
<keyword evidence="6 13" id="KW-0863">Zinc-finger</keyword>
<evidence type="ECO:0000256" key="3">
    <source>
        <dbReference type="ARBA" id="ARBA00022499"/>
    </source>
</evidence>
<keyword evidence="10" id="KW-0805">Transcription regulation</keyword>
<dbReference type="EMBL" id="OC857150">
    <property type="protein sequence ID" value="CAD7624799.1"/>
    <property type="molecule type" value="Genomic_DNA"/>
</dbReference>
<evidence type="ECO:0000313" key="19">
    <source>
        <dbReference type="Proteomes" id="UP000759131"/>
    </source>
</evidence>
<reference evidence="18" key="1">
    <citation type="submission" date="2020-11" db="EMBL/GenBank/DDBJ databases">
        <authorList>
            <person name="Tran Van P."/>
        </authorList>
    </citation>
    <scope>NUCLEOTIDE SEQUENCE</scope>
</reference>
<protein>
    <recommendedName>
        <fullName evidence="20">Ubiquitin-like protein ATG12</fullName>
    </recommendedName>
</protein>
<feature type="region of interest" description="Disordered" evidence="14">
    <location>
        <begin position="1"/>
        <end position="87"/>
    </location>
</feature>
<keyword evidence="8" id="KW-0862">Zinc</keyword>
<keyword evidence="7" id="KW-0833">Ubl conjugation pathway</keyword>
<dbReference type="OrthoDB" id="6512771at2759"/>
<keyword evidence="19" id="KW-1185">Reference proteome</keyword>
<dbReference type="InterPro" id="IPR034078">
    <property type="entry name" value="NFX1_fam"/>
</dbReference>
<feature type="compositionally biased region" description="Polar residues" evidence="14">
    <location>
        <begin position="162"/>
        <end position="179"/>
    </location>
</feature>
<evidence type="ECO:0000256" key="7">
    <source>
        <dbReference type="ARBA" id="ARBA00022786"/>
    </source>
</evidence>
<dbReference type="PROSITE" id="PS01359">
    <property type="entry name" value="ZF_PHD_1"/>
    <property type="match status" value="1"/>
</dbReference>
<feature type="compositionally biased region" description="Polar residues" evidence="14">
    <location>
        <begin position="76"/>
        <end position="87"/>
    </location>
</feature>
<comment type="subcellular location">
    <subcellularLocation>
        <location evidence="1">Nucleus</location>
    </subcellularLocation>
</comment>
<dbReference type="GO" id="GO:0000977">
    <property type="term" value="F:RNA polymerase II transcription regulatory region sequence-specific DNA binding"/>
    <property type="evidence" value="ECO:0007669"/>
    <property type="project" value="TreeGrafter"/>
</dbReference>
<dbReference type="InterPro" id="IPR019787">
    <property type="entry name" value="Znf_PHD-finger"/>
</dbReference>
<dbReference type="InterPro" id="IPR007242">
    <property type="entry name" value="Atg12"/>
</dbReference>
<dbReference type="GO" id="GO:0000045">
    <property type="term" value="P:autophagosome assembly"/>
    <property type="evidence" value="ECO:0007669"/>
    <property type="project" value="InterPro"/>
</dbReference>
<dbReference type="AlphaFoldDB" id="A0A7R9KMX3"/>
<dbReference type="InterPro" id="IPR019786">
    <property type="entry name" value="Zinc_finger_PHD-type_CS"/>
</dbReference>
<evidence type="ECO:0000256" key="5">
    <source>
        <dbReference type="ARBA" id="ARBA00022737"/>
    </source>
</evidence>
<evidence type="ECO:0000313" key="18">
    <source>
        <dbReference type="EMBL" id="CAD7624799.1"/>
    </source>
</evidence>
<dbReference type="Pfam" id="PF01424">
    <property type="entry name" value="R3H"/>
    <property type="match status" value="1"/>
</dbReference>
<evidence type="ECO:0000256" key="1">
    <source>
        <dbReference type="ARBA" id="ARBA00004123"/>
    </source>
</evidence>
<sequence length="1160" mass="131804">MSANSQPNANSGHNSGHSYRRNRRQDHGFGNAFGFRSNNNLDQNSTQYHNNYYQPNNEWSDPQSTPPLAAPPTPSGSQSNATHFVDYPQNSQHFYANESQNSYQNNNPMNYQKSHQRRQDYRRPQPQSHHSRPNDAMSYTYDTNAAANWDQRSDDNNRQRVNTQAFDRYPNNSSNQPKSSRNDNNRQRVDQHMDRFANNSSPQKNHRNGDNRRDREAYNNSRAQQQSGYDRSDRRDNNYDRNETKINSKETNSSDSNNSHKHNRRRHDMNKRDDKPKPIGGDSDESQREIMEEMLRKGEFECMVCCDQIRIRDTVWSCEHCFNVFHLKCVKTWANSQSAKTQTTADPNNTSWRCPACQAHHKRIPSRYFCFCGKIREPELNRYLTPHSCGEMCGRKRKVDLNRKYNCQHKCLLLCHPGSCPPCTQKVTRECGCGQTKITVNCATNDESVVCDKICNKMLNCGQHFCPKACHSDACDVCPIVKTQHCFCGQHEKQVECNVENSLVDEYSCEEMCNKTLNCGKHFCQQICHFGKCTDCPLDPKVVTHCCCGKTQLSALGASAKRTSCTDPIATCDHICDKELVCGPDKEPHKCRRVCHRDVCQCDQKTVIRCRCGANSDNIECTELASNVGKTFNCKKRCNKKRGCGRHKCLNECCVDSDHKCDQICGRKLSCGLHACEDSCHNGSCAQCWNISWDELQCRCGAATKLPPIACGTKRPECGLICSRDHGCDHQVNHICHDDSECPPCTYFVPKVCYGEHESRPVQCYESGYSCGYLCGKPLDCGLHECQMICHFGDCNECTLPCSKTRDDCDHVCGLKCHQKTSPDACPKSKCKISMKVMCSCGRKTEQMPCFKVNDENAIRLSMNTLANQRIKNGESVNITEILKNLKDFKNIQLKCDDKCAVVERNRQLAEALDIKDATFSPDPGPPRYSDLLKNSARSESAFVADIYDKLTKLVIESKQSKLSFKNLNFPPMNSDNRHIIHELAEHFGCKTHAVDREPNRSVVVKASKEKCYLPTLSLMETVKLETEVKTKNKITLKNYSFDSETNDTNSKLTSITSEDIATTSDTKQSDDNKIDVLLRATGDAPIMRKKNWKVDSNRTIGWINEFVKKYIKLEANESLFLYVNQTFSPSPDQTVGNLLECFGSDGKLVLYYAKSQAWG</sequence>
<evidence type="ECO:0000256" key="4">
    <source>
        <dbReference type="ARBA" id="ARBA00022723"/>
    </source>
</evidence>
<feature type="domain" description="PHD-type" evidence="15">
    <location>
        <begin position="299"/>
        <end position="360"/>
    </location>
</feature>
<proteinExistence type="inferred from homology"/>
<dbReference type="GO" id="GO:0000981">
    <property type="term" value="F:DNA-binding transcription factor activity, RNA polymerase II-specific"/>
    <property type="evidence" value="ECO:0007669"/>
    <property type="project" value="TreeGrafter"/>
</dbReference>
<dbReference type="GO" id="GO:0008270">
    <property type="term" value="F:zinc ion binding"/>
    <property type="evidence" value="ECO:0007669"/>
    <property type="project" value="UniProtKB-KW"/>
</dbReference>
<dbReference type="FunFam" id="3.10.20.90:FF:000150">
    <property type="entry name" value="Ubiquitin-like protein ATG12"/>
    <property type="match status" value="1"/>
</dbReference>
<dbReference type="SUPFAM" id="SSF57850">
    <property type="entry name" value="RING/U-box"/>
    <property type="match status" value="1"/>
</dbReference>
<feature type="compositionally biased region" description="Basic and acidic residues" evidence="14">
    <location>
        <begin position="230"/>
        <end position="248"/>
    </location>
</feature>
<feature type="domain" description="RING-type" evidence="16">
    <location>
        <begin position="302"/>
        <end position="358"/>
    </location>
</feature>
<name>A0A7R9KMX3_9ACAR</name>
<gene>
    <name evidence="18" type="ORF">OSB1V03_LOCUS5239</name>
</gene>
<dbReference type="EMBL" id="CAJPIZ010002575">
    <property type="protein sequence ID" value="CAG2105229.1"/>
    <property type="molecule type" value="Genomic_DNA"/>
</dbReference>
<feature type="compositionally biased region" description="Polar residues" evidence="14">
    <location>
        <begin position="218"/>
        <end position="228"/>
    </location>
</feature>
<evidence type="ECO:0000256" key="8">
    <source>
        <dbReference type="ARBA" id="ARBA00022833"/>
    </source>
</evidence>
<dbReference type="Gene3D" id="3.30.1370.50">
    <property type="entry name" value="R3H-like domain"/>
    <property type="match status" value="1"/>
</dbReference>
<dbReference type="Pfam" id="PF01422">
    <property type="entry name" value="zf-NF-X1"/>
    <property type="match status" value="6"/>
</dbReference>
<dbReference type="InterPro" id="IPR001841">
    <property type="entry name" value="Znf_RING"/>
</dbReference>
<dbReference type="PROSITE" id="PS50089">
    <property type="entry name" value="ZF_RING_2"/>
    <property type="match status" value="1"/>
</dbReference>
<evidence type="ECO:0000259" key="17">
    <source>
        <dbReference type="PROSITE" id="PS51061"/>
    </source>
</evidence>
<keyword evidence="5" id="KW-0677">Repeat</keyword>
<dbReference type="Pfam" id="PF04110">
    <property type="entry name" value="APG12"/>
    <property type="match status" value="1"/>
</dbReference>
<evidence type="ECO:0000256" key="11">
    <source>
        <dbReference type="ARBA" id="ARBA00023163"/>
    </source>
</evidence>
<evidence type="ECO:0000256" key="13">
    <source>
        <dbReference type="PROSITE-ProRule" id="PRU00175"/>
    </source>
</evidence>
<dbReference type="InterPro" id="IPR000967">
    <property type="entry name" value="Znf_NFX1"/>
</dbReference>
<feature type="region of interest" description="Disordered" evidence="14">
    <location>
        <begin position="162"/>
        <end position="287"/>
    </location>
</feature>